<evidence type="ECO:0000313" key="4">
    <source>
        <dbReference type="Proteomes" id="UP000027222"/>
    </source>
</evidence>
<feature type="transmembrane region" description="Helical" evidence="2">
    <location>
        <begin position="52"/>
        <end position="70"/>
    </location>
</feature>
<keyword evidence="2" id="KW-1133">Transmembrane helix</keyword>
<evidence type="ECO:0000313" key="3">
    <source>
        <dbReference type="EMBL" id="KDR73237.1"/>
    </source>
</evidence>
<protein>
    <submittedName>
        <fullName evidence="3">Uncharacterized protein</fullName>
    </submittedName>
</protein>
<evidence type="ECO:0000256" key="1">
    <source>
        <dbReference type="SAM" id="MobiDB-lite"/>
    </source>
</evidence>
<organism evidence="3 4">
    <name type="scientific">Galerina marginata (strain CBS 339.88)</name>
    <dbReference type="NCBI Taxonomy" id="685588"/>
    <lineage>
        <taxon>Eukaryota</taxon>
        <taxon>Fungi</taxon>
        <taxon>Dikarya</taxon>
        <taxon>Basidiomycota</taxon>
        <taxon>Agaricomycotina</taxon>
        <taxon>Agaricomycetes</taxon>
        <taxon>Agaricomycetidae</taxon>
        <taxon>Agaricales</taxon>
        <taxon>Agaricineae</taxon>
        <taxon>Strophariaceae</taxon>
        <taxon>Galerina</taxon>
    </lineage>
</organism>
<name>A0A067ST53_GALM3</name>
<gene>
    <name evidence="3" type="ORF">GALMADRAFT_228340</name>
</gene>
<dbReference type="EMBL" id="KL142386">
    <property type="protein sequence ID" value="KDR73237.1"/>
    <property type="molecule type" value="Genomic_DNA"/>
</dbReference>
<keyword evidence="4" id="KW-1185">Reference proteome</keyword>
<keyword evidence="2" id="KW-0812">Transmembrane</keyword>
<evidence type="ECO:0000256" key="2">
    <source>
        <dbReference type="SAM" id="Phobius"/>
    </source>
</evidence>
<dbReference type="Proteomes" id="UP000027222">
    <property type="component" value="Unassembled WGS sequence"/>
</dbReference>
<feature type="region of interest" description="Disordered" evidence="1">
    <location>
        <begin position="1"/>
        <end position="24"/>
    </location>
</feature>
<proteinExistence type="predicted"/>
<sequence length="76" mass="8296">MARRSAASVQPSYLPHPQLEQKGVNDPHETIISRFLRTEVFAPDKLPGNIRIATAVGVFFGGIVAIRTWGDLLVPA</sequence>
<dbReference type="AlphaFoldDB" id="A0A067ST53"/>
<dbReference type="HOGENOM" id="CLU_196995_0_0_1"/>
<accession>A0A067ST53</accession>
<keyword evidence="2" id="KW-0472">Membrane</keyword>
<dbReference type="OrthoDB" id="5514856at2759"/>
<reference evidence="4" key="1">
    <citation type="journal article" date="2014" name="Proc. Natl. Acad. Sci. U.S.A.">
        <title>Extensive sampling of basidiomycete genomes demonstrates inadequacy of the white-rot/brown-rot paradigm for wood decay fungi.</title>
        <authorList>
            <person name="Riley R."/>
            <person name="Salamov A.A."/>
            <person name="Brown D.W."/>
            <person name="Nagy L.G."/>
            <person name="Floudas D."/>
            <person name="Held B.W."/>
            <person name="Levasseur A."/>
            <person name="Lombard V."/>
            <person name="Morin E."/>
            <person name="Otillar R."/>
            <person name="Lindquist E.A."/>
            <person name="Sun H."/>
            <person name="LaButti K.M."/>
            <person name="Schmutz J."/>
            <person name="Jabbour D."/>
            <person name="Luo H."/>
            <person name="Baker S.E."/>
            <person name="Pisabarro A.G."/>
            <person name="Walton J.D."/>
            <person name="Blanchette R.A."/>
            <person name="Henrissat B."/>
            <person name="Martin F."/>
            <person name="Cullen D."/>
            <person name="Hibbett D.S."/>
            <person name="Grigoriev I.V."/>
        </authorList>
    </citation>
    <scope>NUCLEOTIDE SEQUENCE [LARGE SCALE GENOMIC DNA]</scope>
    <source>
        <strain evidence="4">CBS 339.88</strain>
    </source>
</reference>